<sequence>MDAAQPTPFPGRLPHLNDYPSQRCAAALPAPAVVALLDSAGGVLLPPSRERAVAVLAPIASSDAAFRFLEEDPGAVVPRARVTR</sequence>
<evidence type="ECO:0000313" key="1">
    <source>
        <dbReference type="EMBL" id="KAG2539960.1"/>
    </source>
</evidence>
<name>A0A8T0MS14_PANVG</name>
<organism evidence="1 2">
    <name type="scientific">Panicum virgatum</name>
    <name type="common">Blackwell switchgrass</name>
    <dbReference type="NCBI Taxonomy" id="38727"/>
    <lineage>
        <taxon>Eukaryota</taxon>
        <taxon>Viridiplantae</taxon>
        <taxon>Streptophyta</taxon>
        <taxon>Embryophyta</taxon>
        <taxon>Tracheophyta</taxon>
        <taxon>Spermatophyta</taxon>
        <taxon>Magnoliopsida</taxon>
        <taxon>Liliopsida</taxon>
        <taxon>Poales</taxon>
        <taxon>Poaceae</taxon>
        <taxon>PACMAD clade</taxon>
        <taxon>Panicoideae</taxon>
        <taxon>Panicodae</taxon>
        <taxon>Paniceae</taxon>
        <taxon>Panicinae</taxon>
        <taxon>Panicum</taxon>
        <taxon>Panicum sect. Hiantes</taxon>
    </lineage>
</organism>
<comment type="caution">
    <text evidence="1">The sequence shown here is derived from an EMBL/GenBank/DDBJ whole genome shotgun (WGS) entry which is preliminary data.</text>
</comment>
<proteinExistence type="predicted"/>
<accession>A0A8T0MS14</accession>
<dbReference type="EMBL" id="CM029054">
    <property type="protein sequence ID" value="KAG2539960.1"/>
    <property type="molecule type" value="Genomic_DNA"/>
</dbReference>
<reference evidence="1" key="1">
    <citation type="submission" date="2020-05" db="EMBL/GenBank/DDBJ databases">
        <title>WGS assembly of Panicum virgatum.</title>
        <authorList>
            <person name="Lovell J.T."/>
            <person name="Jenkins J."/>
            <person name="Shu S."/>
            <person name="Juenger T.E."/>
            <person name="Schmutz J."/>
        </authorList>
    </citation>
    <scope>NUCLEOTIDE SEQUENCE</scope>
    <source>
        <strain evidence="1">AP13</strain>
    </source>
</reference>
<dbReference type="AlphaFoldDB" id="A0A8T0MS14"/>
<keyword evidence="2" id="KW-1185">Reference proteome</keyword>
<gene>
    <name evidence="1" type="ORF">PVAP13_9NG502814</name>
</gene>
<protein>
    <submittedName>
        <fullName evidence="1">Uncharacterized protein</fullName>
    </submittedName>
</protein>
<evidence type="ECO:0000313" key="2">
    <source>
        <dbReference type="Proteomes" id="UP000823388"/>
    </source>
</evidence>
<dbReference type="Proteomes" id="UP000823388">
    <property type="component" value="Chromosome 9N"/>
</dbReference>